<dbReference type="GO" id="GO:0019901">
    <property type="term" value="F:protein kinase binding"/>
    <property type="evidence" value="ECO:0007669"/>
    <property type="project" value="TreeGrafter"/>
</dbReference>
<dbReference type="SUPFAM" id="SSF50729">
    <property type="entry name" value="PH domain-like"/>
    <property type="match status" value="1"/>
</dbReference>
<dbReference type="GO" id="GO:0005829">
    <property type="term" value="C:cytosol"/>
    <property type="evidence" value="ECO:0007669"/>
    <property type="project" value="TreeGrafter"/>
</dbReference>
<dbReference type="OrthoDB" id="26681at2759"/>
<dbReference type="PROSITE" id="PS50082">
    <property type="entry name" value="WD_REPEATS_2"/>
    <property type="match status" value="2"/>
</dbReference>
<dbReference type="Pfam" id="PF06469">
    <property type="entry name" value="DUF1088"/>
    <property type="match status" value="1"/>
</dbReference>
<keyword evidence="10" id="KW-1133">Transmembrane helix</keyword>
<evidence type="ECO:0000256" key="2">
    <source>
        <dbReference type="ARBA" id="ARBA00022574"/>
    </source>
</evidence>
<feature type="compositionally biased region" description="Low complexity" evidence="9">
    <location>
        <begin position="978"/>
        <end position="991"/>
    </location>
</feature>
<comment type="subcellular location">
    <subcellularLocation>
        <location evidence="1">Membrane</location>
    </subcellularLocation>
</comment>
<feature type="repeat" description="WD" evidence="8">
    <location>
        <begin position="1075"/>
        <end position="1120"/>
    </location>
</feature>
<evidence type="ECO:0000313" key="13">
    <source>
        <dbReference type="EMBL" id="CAD2170582.1"/>
    </source>
</evidence>
<dbReference type="CDD" id="cd06071">
    <property type="entry name" value="Beach"/>
    <property type="match status" value="1"/>
</dbReference>
<evidence type="ECO:0000256" key="5">
    <source>
        <dbReference type="ARBA" id="ARBA00059038"/>
    </source>
</evidence>
<dbReference type="SUPFAM" id="SSF50978">
    <property type="entry name" value="WD40 repeat-like"/>
    <property type="match status" value="1"/>
</dbReference>
<dbReference type="GO" id="GO:0008104">
    <property type="term" value="P:intracellular protein localization"/>
    <property type="evidence" value="ECO:0007669"/>
    <property type="project" value="TreeGrafter"/>
</dbReference>
<dbReference type="InterPro" id="IPR001680">
    <property type="entry name" value="WD40_rpt"/>
</dbReference>
<dbReference type="Pfam" id="PF20426">
    <property type="entry name" value="NBCH_WD40"/>
    <property type="match status" value="1"/>
</dbReference>
<evidence type="ECO:0000259" key="12">
    <source>
        <dbReference type="PROSITE" id="PS51783"/>
    </source>
</evidence>
<feature type="region of interest" description="Disordered" evidence="9">
    <location>
        <begin position="956"/>
        <end position="997"/>
    </location>
</feature>
<dbReference type="PANTHER" id="PTHR13743">
    <property type="entry name" value="BEIGE/BEACH-RELATED"/>
    <property type="match status" value="1"/>
</dbReference>
<evidence type="ECO:0000256" key="10">
    <source>
        <dbReference type="SAM" id="Phobius"/>
    </source>
</evidence>
<keyword evidence="4 10" id="KW-0472">Membrane</keyword>
<evidence type="ECO:0000259" key="11">
    <source>
        <dbReference type="PROSITE" id="PS50197"/>
    </source>
</evidence>
<dbReference type="InterPro" id="IPR036322">
    <property type="entry name" value="WD40_repeat_dom_sf"/>
</dbReference>
<dbReference type="InterPro" id="IPR010508">
    <property type="entry name" value="NBEA-like_DUF1088"/>
</dbReference>
<protein>
    <recommendedName>
        <fullName evidence="6">Putative neurobeachin homolog</fullName>
    </recommendedName>
    <alternativeName>
        <fullName evidence="7">Suppressor enhancer of lin-12</fullName>
    </alternativeName>
</protein>
<feature type="compositionally biased region" description="Low complexity" evidence="9">
    <location>
        <begin position="56"/>
        <end position="69"/>
    </location>
</feature>
<feature type="domain" description="BEACH" evidence="11">
    <location>
        <begin position="593"/>
        <end position="891"/>
    </location>
</feature>
<feature type="transmembrane region" description="Helical" evidence="10">
    <location>
        <begin position="20"/>
        <end position="39"/>
    </location>
</feature>
<feature type="compositionally biased region" description="Basic and acidic residues" evidence="9">
    <location>
        <begin position="122"/>
        <end position="132"/>
    </location>
</feature>
<evidence type="ECO:0000256" key="1">
    <source>
        <dbReference type="ARBA" id="ARBA00004370"/>
    </source>
</evidence>
<feature type="domain" description="BEACH-type PH" evidence="12">
    <location>
        <begin position="466"/>
        <end position="574"/>
    </location>
</feature>
<feature type="region of interest" description="Disordered" evidence="9">
    <location>
        <begin position="146"/>
        <end position="168"/>
    </location>
</feature>
<dbReference type="CDD" id="cd01201">
    <property type="entry name" value="PH_BEACH"/>
    <property type="match status" value="1"/>
</dbReference>
<keyword evidence="10" id="KW-0812">Transmembrane</keyword>
<comment type="function">
    <text evidence="5">Binds to type II regulatory subunits of protein kinase A and anchors/targets them to the membrane. May anchor the kinase to cytoskeletal and/or organelle-associated proteins. Regulates endosomal traffic in polarized epithelial cells such as the vulval precursor cells and intestinal cells. Thought to act as a negative regulator of lin-12 activity in vulval precursor cells. May have a role in the internalization process from basolateral surface of polarized epithelial cells.</text>
</comment>
<dbReference type="PANTHER" id="PTHR13743:SF162">
    <property type="entry name" value="NEUROBEACHIN"/>
    <property type="match status" value="1"/>
</dbReference>
<keyword evidence="3" id="KW-0677">Repeat</keyword>
<dbReference type="Pfam" id="PF02138">
    <property type="entry name" value="Beach"/>
    <property type="match status" value="1"/>
</dbReference>
<dbReference type="PROSITE" id="PS50197">
    <property type="entry name" value="BEACH"/>
    <property type="match status" value="1"/>
</dbReference>
<comment type="caution">
    <text evidence="13">The sequence shown here is derived from an EMBL/GenBank/DDBJ whole genome shotgun (WGS) entry which is preliminary data.</text>
</comment>
<reference evidence="13 14" key="1">
    <citation type="submission" date="2020-08" db="EMBL/GenBank/DDBJ databases">
        <authorList>
            <person name="Koutsovoulos G."/>
            <person name="Danchin GJ E."/>
        </authorList>
    </citation>
    <scope>NUCLEOTIDE SEQUENCE [LARGE SCALE GENOMIC DNA]</scope>
</reference>
<dbReference type="Gene3D" id="2.130.10.10">
    <property type="entry name" value="YVTN repeat-like/Quinoprotein amine dehydrogenase"/>
    <property type="match status" value="2"/>
</dbReference>
<dbReference type="FunFam" id="1.10.1540.10:FF:000001">
    <property type="entry name" value="neurobeachin isoform X1"/>
    <property type="match status" value="1"/>
</dbReference>
<dbReference type="Gene3D" id="2.30.29.30">
    <property type="entry name" value="Pleckstrin-homology domain (PH domain)/Phosphotyrosine-binding domain (PTB)"/>
    <property type="match status" value="1"/>
</dbReference>
<feature type="repeat" description="WD" evidence="8">
    <location>
        <begin position="1136"/>
        <end position="1166"/>
    </location>
</feature>
<evidence type="ECO:0000256" key="4">
    <source>
        <dbReference type="ARBA" id="ARBA00023136"/>
    </source>
</evidence>
<dbReference type="InterPro" id="IPR050865">
    <property type="entry name" value="BEACH_Domain"/>
</dbReference>
<evidence type="ECO:0000256" key="3">
    <source>
        <dbReference type="ARBA" id="ARBA00022737"/>
    </source>
</evidence>
<evidence type="ECO:0000256" key="8">
    <source>
        <dbReference type="PROSITE-ProRule" id="PRU00221"/>
    </source>
</evidence>
<feature type="compositionally biased region" description="Basic and acidic residues" evidence="9">
    <location>
        <begin position="153"/>
        <end position="168"/>
    </location>
</feature>
<dbReference type="InterPro" id="IPR046851">
    <property type="entry name" value="NBCH_WD40"/>
</dbReference>
<dbReference type="PROSITE" id="PS51783">
    <property type="entry name" value="PH_BEACH"/>
    <property type="match status" value="1"/>
</dbReference>
<dbReference type="InterPro" id="IPR036372">
    <property type="entry name" value="BEACH_dom_sf"/>
</dbReference>
<feature type="region of interest" description="Disordered" evidence="9">
    <location>
        <begin position="46"/>
        <end position="132"/>
    </location>
</feature>
<dbReference type="Pfam" id="PF14844">
    <property type="entry name" value="PH_BEACH"/>
    <property type="match status" value="1"/>
</dbReference>
<dbReference type="Gene3D" id="1.10.1540.10">
    <property type="entry name" value="BEACH domain"/>
    <property type="match status" value="1"/>
</dbReference>
<name>A0A6V7V701_MELEN</name>
<evidence type="ECO:0000256" key="9">
    <source>
        <dbReference type="SAM" id="MobiDB-lite"/>
    </source>
</evidence>
<dbReference type="SUPFAM" id="SSF81837">
    <property type="entry name" value="BEACH domain"/>
    <property type="match status" value="1"/>
</dbReference>
<accession>A0A6V7V701</accession>
<keyword evidence="2 8" id="KW-0853">WD repeat</keyword>
<feature type="compositionally biased region" description="Polar residues" evidence="9">
    <location>
        <begin position="956"/>
        <end position="966"/>
    </location>
</feature>
<dbReference type="EMBL" id="CAJEWN010000170">
    <property type="protein sequence ID" value="CAD2170582.1"/>
    <property type="molecule type" value="Genomic_DNA"/>
</dbReference>
<organism evidence="13 14">
    <name type="scientific">Meloidogyne enterolobii</name>
    <name type="common">Root-knot nematode worm</name>
    <name type="synonym">Meloidogyne mayaguensis</name>
    <dbReference type="NCBI Taxonomy" id="390850"/>
    <lineage>
        <taxon>Eukaryota</taxon>
        <taxon>Metazoa</taxon>
        <taxon>Ecdysozoa</taxon>
        <taxon>Nematoda</taxon>
        <taxon>Chromadorea</taxon>
        <taxon>Rhabditida</taxon>
        <taxon>Tylenchina</taxon>
        <taxon>Tylenchomorpha</taxon>
        <taxon>Tylenchoidea</taxon>
        <taxon>Meloidogynidae</taxon>
        <taxon>Meloidogyninae</taxon>
        <taxon>Meloidogyne</taxon>
    </lineage>
</organism>
<feature type="compositionally biased region" description="Basic and acidic residues" evidence="9">
    <location>
        <begin position="405"/>
        <end position="418"/>
    </location>
</feature>
<dbReference type="InterPro" id="IPR000409">
    <property type="entry name" value="BEACH_dom"/>
</dbReference>
<gene>
    <name evidence="13" type="ORF">MENT_LOCUS21996</name>
</gene>
<proteinExistence type="predicted"/>
<feature type="compositionally biased region" description="Acidic residues" evidence="9">
    <location>
        <begin position="100"/>
        <end position="114"/>
    </location>
</feature>
<dbReference type="InterPro" id="IPR023362">
    <property type="entry name" value="PH-BEACH_dom"/>
</dbReference>
<dbReference type="SMART" id="SM00320">
    <property type="entry name" value="WD40"/>
    <property type="match status" value="4"/>
</dbReference>
<dbReference type="SMART" id="SM01026">
    <property type="entry name" value="Beach"/>
    <property type="match status" value="1"/>
</dbReference>
<evidence type="ECO:0000313" key="14">
    <source>
        <dbReference type="Proteomes" id="UP000580250"/>
    </source>
</evidence>
<dbReference type="GO" id="GO:0016020">
    <property type="term" value="C:membrane"/>
    <property type="evidence" value="ECO:0007669"/>
    <property type="project" value="UniProtKB-SubCell"/>
</dbReference>
<sequence>MDLQRLKNLIYRDMEEVKQAQFLALSIVYFLSVLMVSRYRDILEPPPQQQINSGGVVNSANNLKNNSVNDGKQSVTKEPAKLNSISEEDKNEDENHLNNENEDEKEDEVEEVNVDEINSNKMYEEGNEEKANNEIVKQISSIQLNENSNETNINKDENSDANKYEPHHLTSLNRPDLVLSSNENSIERRRYLTDKLQKSIEPVIPLFREILCDFRSFLQKTLLGTHGQEIMNDVRVMHTLKNGSVIEIVMLLCSQEWQTSLQKHSGLAFIELVNEGRLMAHATRDHILRVANEADFILNRLRAEDVSKHAQFESEVNDQLQHRKTEEQLSNQLIISARRREFIQSTKFLEKIVNILTSPTGAWYSDLQKNMPKFEKLDVWEDDSRMRRRFVHNPYGQRHSISSSNEKRKTKNLEEEQNKIKKDEDLNKLLKDLARKMIASGGVSKTNNILQQFVDETEIERLIREEENSQSTFSTFAKLIAPGVIVPGTITLTGSDLYFDADEDDQSFKQNLQSLQYCDNLHHSRWNFQEIRAIFLRRFLLQYTSLELFLDSRTAIMFAFRDMETVQRVVSLLPPVGVGVKYGLPQSRKSSLMTPWQLFKHSNMPQKWQQREISNFDYLMFLNTIAGRTYNDLNQYPVFPWILSNYSSENIDLNDAANFRDLSKPIGALSETRKKLFKERFNNWDDPEIPPFHYGTHYSNAAFVLNWLFRLEPFTTFYLQLNDGKIFENVNSNRLFHSIEETWEHCLTDTHDVKELIPELFYLTEMFLFNENNCEEEKNLGIREDGNKIGNVVLPKWANGKAEEFVKIHRKALESDLVSCQLNQWIDLIFGYKQRGAEAIRALNTFYYLTYEGAFNLRSIENAALRESIQQQILNFGQTPAQLLNEPHPPRHSIMTMSPLIFKTCPNDLCMIMKFISNSPVVHITANTFQQVDNPTLITIAQNLVFALNRWNPNYNQPSKQHSSTVVPPFDAEKNENNKNNNATSSSSTSSVNQQLDTSISPSELPITVDPLLAVGNPSQKLPKRHLGDSFDQRLQITSANFVCSVDSKYIIACGYTDYSFRIIETENAQVRQVIYGHGDVVTCLARSETTLFADSYIASGSADCTVVLWHFSQNTGAIAGEFNSVGELPVPRAILTGHEAVITAITVSAEHGLVISGAKDGTLLIHTTMGDFLRNIEFNDGNLSTINQILLNRDCQLAIFHGLQQKLISTFSVNGKFLGQIEIQQEGKILSSVLSRDGEYFIIGTENGKILIFRLFPLELIYSYAQTDSSIKSVAISTNQKFVFGGLDSGAIVVFNVDFNRFDTCRQQQQTIQRRK</sequence>
<dbReference type="InterPro" id="IPR011993">
    <property type="entry name" value="PH-like_dom_sf"/>
</dbReference>
<dbReference type="Proteomes" id="UP000580250">
    <property type="component" value="Unassembled WGS sequence"/>
</dbReference>
<evidence type="ECO:0000256" key="7">
    <source>
        <dbReference type="ARBA" id="ARBA00081052"/>
    </source>
</evidence>
<evidence type="ECO:0000256" key="6">
    <source>
        <dbReference type="ARBA" id="ARBA00068767"/>
    </source>
</evidence>
<dbReference type="InterPro" id="IPR015943">
    <property type="entry name" value="WD40/YVTN_repeat-like_dom_sf"/>
</dbReference>
<feature type="region of interest" description="Disordered" evidence="9">
    <location>
        <begin position="393"/>
        <end position="418"/>
    </location>
</feature>